<organism evidence="1">
    <name type="scientific">hydrothermal vent metagenome</name>
    <dbReference type="NCBI Taxonomy" id="652676"/>
    <lineage>
        <taxon>unclassified sequences</taxon>
        <taxon>metagenomes</taxon>
        <taxon>ecological metagenomes</taxon>
    </lineage>
</organism>
<reference evidence="1" key="1">
    <citation type="submission" date="2016-10" db="EMBL/GenBank/DDBJ databases">
        <authorList>
            <person name="de Groot N.N."/>
        </authorList>
    </citation>
    <scope>NUCLEOTIDE SEQUENCE</scope>
</reference>
<dbReference type="AlphaFoldDB" id="A0A1W1D0H6"/>
<dbReference type="EMBL" id="FPHM01000278">
    <property type="protein sequence ID" value="SFV71594.1"/>
    <property type="molecule type" value="Genomic_DNA"/>
</dbReference>
<name>A0A1W1D0H6_9ZZZZ</name>
<gene>
    <name evidence="1" type="ORF">MNB_SV-13-1488</name>
</gene>
<protein>
    <submittedName>
        <fullName evidence="1">Uncharacterized protein</fullName>
    </submittedName>
</protein>
<proteinExistence type="predicted"/>
<accession>A0A1W1D0H6</accession>
<evidence type="ECO:0000313" key="1">
    <source>
        <dbReference type="EMBL" id="SFV71594.1"/>
    </source>
</evidence>
<sequence length="230" mass="27443">MDNEKATLDEWKKHLSKYYNTSTIERYYREHNGSTEELSCLLIKKYKTQGLNSVRRTLKNRQYQHIKEFHVGIQTEESTFMKRRKRKSKGEVIYLDKKEKAFDDFFNNKLSTFFEYKGIGIGSNLLEKTIDKLDIILKDYYDEFHEMEELKALTGKGSYSEREKEIKKILEKTNKILELTGSELYNTLPKEIKIKTLNELNKTTKEKLEELNLPRINRDYSSLLKSLREL</sequence>